<dbReference type="AlphaFoldDB" id="A0AAE5CAM0"/>
<name>A0AAE5CAM0_9BACT</name>
<proteinExistence type="predicted"/>
<dbReference type="EMBL" id="JAACAK010000139">
    <property type="protein sequence ID" value="NIR76651.1"/>
    <property type="molecule type" value="Genomic_DNA"/>
</dbReference>
<protein>
    <submittedName>
        <fullName evidence="1">Uncharacterized protein</fullName>
    </submittedName>
</protein>
<gene>
    <name evidence="1" type="ORF">GWO12_16345</name>
</gene>
<evidence type="ECO:0000313" key="2">
    <source>
        <dbReference type="Proteomes" id="UP000702544"/>
    </source>
</evidence>
<dbReference type="Proteomes" id="UP000702544">
    <property type="component" value="Unassembled WGS sequence"/>
</dbReference>
<evidence type="ECO:0000313" key="1">
    <source>
        <dbReference type="EMBL" id="NIR76651.1"/>
    </source>
</evidence>
<organism evidence="1 2">
    <name type="scientific">Candidatus Kutchimonas denitrificans</name>
    <dbReference type="NCBI Taxonomy" id="3056748"/>
    <lineage>
        <taxon>Bacteria</taxon>
        <taxon>Pseudomonadati</taxon>
        <taxon>Gemmatimonadota</taxon>
        <taxon>Gemmatimonadia</taxon>
        <taxon>Candidatus Palauibacterales</taxon>
        <taxon>Candidatus Palauibacteraceae</taxon>
        <taxon>Candidatus Kutchimonas</taxon>
    </lineage>
</organism>
<accession>A0AAE5CAM0</accession>
<reference evidence="1 2" key="1">
    <citation type="submission" date="2020-01" db="EMBL/GenBank/DDBJ databases">
        <title>Genomes assembled from Gulf of Kutch pelagic sediment metagenomes.</title>
        <authorList>
            <person name="Chandrashekar M."/>
            <person name="Mahajan M.S."/>
            <person name="Dave K.J."/>
            <person name="Vatsa P."/>
            <person name="Nathani N.M."/>
        </authorList>
    </citation>
    <scope>NUCLEOTIDE SEQUENCE [LARGE SCALE GENOMIC DNA]</scope>
    <source>
        <strain evidence="1">KS3-K002</strain>
    </source>
</reference>
<comment type="caution">
    <text evidence="1">The sequence shown here is derived from an EMBL/GenBank/DDBJ whole genome shotgun (WGS) entry which is preliminary data.</text>
</comment>
<sequence length="136" mass="15197">MLFALCIGAIPARADVFDDACAFFQARAESGTGNTVFRRHLSGQCQLALAEYRAAPPGTETSRMAEDVLFAMHDFREVLEEIPMARLAQRYPRDMLHEIPKLLHRPVSASGEILIARAVGVTPRLNAWESWLTSQR</sequence>